<dbReference type="SUPFAM" id="SSF51395">
    <property type="entry name" value="FMN-linked oxidoreductases"/>
    <property type="match status" value="1"/>
</dbReference>
<dbReference type="AlphaFoldDB" id="A0A7Z2GSG0"/>
<evidence type="ECO:0000256" key="1">
    <source>
        <dbReference type="ARBA" id="ARBA00001917"/>
    </source>
</evidence>
<evidence type="ECO:0000256" key="3">
    <source>
        <dbReference type="ARBA" id="ARBA00022643"/>
    </source>
</evidence>
<feature type="binding site" evidence="7">
    <location>
        <position position="272"/>
    </location>
    <ligand>
        <name>FMN</name>
        <dbReference type="ChEBI" id="CHEBI:58210"/>
    </ligand>
</feature>
<feature type="binding site" evidence="7">
    <location>
        <position position="163"/>
    </location>
    <ligand>
        <name>glyoxylate</name>
        <dbReference type="ChEBI" id="CHEBI:36655"/>
    </ligand>
</feature>
<evidence type="ECO:0000259" key="8">
    <source>
        <dbReference type="PROSITE" id="PS51349"/>
    </source>
</evidence>
<feature type="binding site" evidence="7">
    <location>
        <begin position="305"/>
        <end position="309"/>
    </location>
    <ligand>
        <name>FMN</name>
        <dbReference type="ChEBI" id="CHEBI:58210"/>
    </ligand>
</feature>
<reference evidence="9 10" key="1">
    <citation type="submission" date="2019-12" db="EMBL/GenBank/DDBJ databases">
        <title>Paraburkholderia acidiphila 7Q-K02 sp. nov and Paraburkholderia acidisoli DHF22 sp. nov., two strains isolated from forest soil.</title>
        <authorList>
            <person name="Gao Z."/>
            <person name="Qiu L."/>
        </authorList>
    </citation>
    <scope>NUCLEOTIDE SEQUENCE [LARGE SCALE GENOMIC DNA]</scope>
    <source>
        <strain evidence="9 10">DHF22</strain>
    </source>
</reference>
<gene>
    <name evidence="9" type="ORF">FAZ98_33820</name>
</gene>
<dbReference type="PROSITE" id="PS00557">
    <property type="entry name" value="FMN_HYDROXY_ACID_DH_1"/>
    <property type="match status" value="1"/>
</dbReference>
<keyword evidence="10" id="KW-1185">Reference proteome</keyword>
<dbReference type="FunFam" id="3.20.20.70:FF:000029">
    <property type="entry name" value="L-lactate dehydrogenase"/>
    <property type="match status" value="1"/>
</dbReference>
<dbReference type="Pfam" id="PF01070">
    <property type="entry name" value="FMN_dh"/>
    <property type="match status" value="1"/>
</dbReference>
<evidence type="ECO:0000313" key="10">
    <source>
        <dbReference type="Proteomes" id="UP000433577"/>
    </source>
</evidence>
<evidence type="ECO:0000256" key="2">
    <source>
        <dbReference type="ARBA" id="ARBA00022630"/>
    </source>
</evidence>
<dbReference type="InterPro" id="IPR012133">
    <property type="entry name" value="Alpha-hydoxy_acid_DH_FMN"/>
</dbReference>
<accession>A0A7Z2GSG0</accession>
<organism evidence="9 10">
    <name type="scientific">Paraburkholderia acidisoli</name>
    <dbReference type="NCBI Taxonomy" id="2571748"/>
    <lineage>
        <taxon>Bacteria</taxon>
        <taxon>Pseudomonadati</taxon>
        <taxon>Pseudomonadota</taxon>
        <taxon>Betaproteobacteria</taxon>
        <taxon>Burkholderiales</taxon>
        <taxon>Burkholderiaceae</taxon>
        <taxon>Paraburkholderia</taxon>
    </lineage>
</organism>
<keyword evidence="4" id="KW-0560">Oxidoreductase</keyword>
<proteinExistence type="inferred from homology"/>
<evidence type="ECO:0000256" key="5">
    <source>
        <dbReference type="ARBA" id="ARBA00024042"/>
    </source>
</evidence>
<dbReference type="PROSITE" id="PS51349">
    <property type="entry name" value="FMN_HYDROXY_ACID_DH_2"/>
    <property type="match status" value="1"/>
</dbReference>
<dbReference type="GO" id="GO:0005886">
    <property type="term" value="C:plasma membrane"/>
    <property type="evidence" value="ECO:0007669"/>
    <property type="project" value="TreeGrafter"/>
</dbReference>
<evidence type="ECO:0000313" key="9">
    <source>
        <dbReference type="EMBL" id="QGZ66925.1"/>
    </source>
</evidence>
<dbReference type="GO" id="GO:0010181">
    <property type="term" value="F:FMN binding"/>
    <property type="evidence" value="ECO:0007669"/>
    <property type="project" value="InterPro"/>
</dbReference>
<dbReference type="KEGG" id="pacs:FAZ98_33820"/>
<evidence type="ECO:0000256" key="6">
    <source>
        <dbReference type="PIRSR" id="PIRSR000138-1"/>
    </source>
</evidence>
<feature type="binding site" evidence="7">
    <location>
        <position position="154"/>
    </location>
    <ligand>
        <name>FMN</name>
        <dbReference type="ChEBI" id="CHEBI:58210"/>
    </ligand>
</feature>
<comment type="cofactor">
    <cofactor evidence="1">
        <name>FMN</name>
        <dbReference type="ChEBI" id="CHEBI:58210"/>
    </cofactor>
</comment>
<dbReference type="GO" id="GO:0009060">
    <property type="term" value="P:aerobic respiration"/>
    <property type="evidence" value="ECO:0007669"/>
    <property type="project" value="TreeGrafter"/>
</dbReference>
<keyword evidence="2 7" id="KW-0285">Flavoprotein</keyword>
<dbReference type="PANTHER" id="PTHR10578">
    <property type="entry name" value="S -2-HYDROXY-ACID OXIDASE-RELATED"/>
    <property type="match status" value="1"/>
</dbReference>
<dbReference type="Gene3D" id="3.20.20.70">
    <property type="entry name" value="Aldolase class I"/>
    <property type="match status" value="1"/>
</dbReference>
<dbReference type="Proteomes" id="UP000433577">
    <property type="component" value="Chromosome 4"/>
</dbReference>
<feature type="binding site" evidence="7">
    <location>
        <position position="250"/>
    </location>
    <ligand>
        <name>FMN</name>
        <dbReference type="ChEBI" id="CHEBI:58210"/>
    </ligand>
</feature>
<name>A0A7Z2GSG0_9BURK</name>
<feature type="binding site" evidence="7">
    <location>
        <position position="128"/>
    </location>
    <ligand>
        <name>glyoxylate</name>
        <dbReference type="ChEBI" id="CHEBI:36655"/>
    </ligand>
</feature>
<evidence type="ECO:0000256" key="4">
    <source>
        <dbReference type="ARBA" id="ARBA00023002"/>
    </source>
</evidence>
<dbReference type="PANTHER" id="PTHR10578:SF107">
    <property type="entry name" value="2-HYDROXYACID OXIDASE 1"/>
    <property type="match status" value="1"/>
</dbReference>
<dbReference type="InterPro" id="IPR013785">
    <property type="entry name" value="Aldolase_TIM"/>
</dbReference>
<protein>
    <submittedName>
        <fullName evidence="9">Alpha-hydroxy-acid oxidizing protein</fullName>
    </submittedName>
</protein>
<feature type="binding site" evidence="7">
    <location>
        <position position="105"/>
    </location>
    <ligand>
        <name>FMN</name>
        <dbReference type="ChEBI" id="CHEBI:58210"/>
    </ligand>
</feature>
<evidence type="ECO:0000256" key="7">
    <source>
        <dbReference type="PIRSR" id="PIRSR000138-2"/>
    </source>
</evidence>
<comment type="similarity">
    <text evidence="5">Belongs to the FMN-dependent alpha-hydroxy acid dehydrogenase family.</text>
</comment>
<dbReference type="GO" id="GO:0004459">
    <property type="term" value="F:L-lactate dehydrogenase (NAD+) activity"/>
    <property type="evidence" value="ECO:0007669"/>
    <property type="project" value="TreeGrafter"/>
</dbReference>
<feature type="binding site" evidence="7">
    <location>
        <position position="274"/>
    </location>
    <ligand>
        <name>glyoxylate</name>
        <dbReference type="ChEBI" id="CHEBI:36655"/>
    </ligand>
</feature>
<feature type="binding site" evidence="7">
    <location>
        <position position="23"/>
    </location>
    <ligand>
        <name>glyoxylate</name>
        <dbReference type="ChEBI" id="CHEBI:36655"/>
    </ligand>
</feature>
<feature type="binding site" evidence="7">
    <location>
        <begin position="328"/>
        <end position="329"/>
    </location>
    <ligand>
        <name>FMN</name>
        <dbReference type="ChEBI" id="CHEBI:58210"/>
    </ligand>
</feature>
<feature type="active site" description="Proton acceptor" evidence="6">
    <location>
        <position position="274"/>
    </location>
</feature>
<dbReference type="InterPro" id="IPR008259">
    <property type="entry name" value="FMN_hydac_DH_AS"/>
</dbReference>
<feature type="binding site" evidence="7">
    <location>
        <begin position="76"/>
        <end position="78"/>
    </location>
    <ligand>
        <name>FMN</name>
        <dbReference type="ChEBI" id="CHEBI:58210"/>
    </ligand>
</feature>
<dbReference type="InterPro" id="IPR000262">
    <property type="entry name" value="FMN-dep_DH"/>
</dbReference>
<keyword evidence="3 7" id="KW-0288">FMN</keyword>
<sequence length="411" mass="43558">MYSNVADYRAAARRYLPDFAWSYLEGGAEESITMRRNRAAYESIAFAPQVLVDVSNVSTHTTLAGGPAAWPAVVGPTGLNGLYCRGAEEALARAAHAVGLPFALSTASTSLLEDVRAATDGELWLQLYVQQDRRIAEDIMARARAARFSTLLLTVDTPVTGQRDHYARTGFTLPLRWTPRLLWDIATHPRWLAKVGVHGVPQLVNLARSARLGASIEAQAAALGRQMDTSLDWRDIAWLRRHWPGKIFIKGIQTAADAARAFQHEADGVVLSNHGGRQLDGALSPIDILAHTAAMAPRGAEILVDGGIRRGSDIAKAVALGAKGVLLGRAPLYGLAAAGEAGAQGVLALLHKEFDTCMRLLGCTSIASLGPDRLAAHGGALASLAALAAHRAGTMRAARAPQAAPLNVTST</sequence>
<dbReference type="EMBL" id="CP046916">
    <property type="protein sequence ID" value="QGZ66925.1"/>
    <property type="molecule type" value="Genomic_DNA"/>
</dbReference>
<dbReference type="OrthoDB" id="9770452at2"/>
<dbReference type="PIRSF" id="PIRSF000138">
    <property type="entry name" value="Al-hdrx_acd_dh"/>
    <property type="match status" value="1"/>
</dbReference>
<dbReference type="InterPro" id="IPR037396">
    <property type="entry name" value="FMN_HAD"/>
</dbReference>
<feature type="domain" description="FMN hydroxy acid dehydrogenase" evidence="8">
    <location>
        <begin position="1"/>
        <end position="379"/>
    </location>
</feature>
<feature type="binding site" evidence="7">
    <location>
        <position position="126"/>
    </location>
    <ligand>
        <name>FMN</name>
        <dbReference type="ChEBI" id="CHEBI:58210"/>
    </ligand>
</feature>
<feature type="binding site" evidence="7">
    <location>
        <position position="277"/>
    </location>
    <ligand>
        <name>glyoxylate</name>
        <dbReference type="ChEBI" id="CHEBI:36655"/>
    </ligand>
</feature>